<feature type="non-terminal residue" evidence="1">
    <location>
        <position position="1"/>
    </location>
</feature>
<accession>A0A392V524</accession>
<comment type="caution">
    <text evidence="1">The sequence shown here is derived from an EMBL/GenBank/DDBJ whole genome shotgun (WGS) entry which is preliminary data.</text>
</comment>
<evidence type="ECO:0000313" key="1">
    <source>
        <dbReference type="EMBL" id="MCI83354.1"/>
    </source>
</evidence>
<proteinExistence type="predicted"/>
<evidence type="ECO:0000313" key="2">
    <source>
        <dbReference type="Proteomes" id="UP000265520"/>
    </source>
</evidence>
<organism evidence="1 2">
    <name type="scientific">Trifolium medium</name>
    <dbReference type="NCBI Taxonomy" id="97028"/>
    <lineage>
        <taxon>Eukaryota</taxon>
        <taxon>Viridiplantae</taxon>
        <taxon>Streptophyta</taxon>
        <taxon>Embryophyta</taxon>
        <taxon>Tracheophyta</taxon>
        <taxon>Spermatophyta</taxon>
        <taxon>Magnoliopsida</taxon>
        <taxon>eudicotyledons</taxon>
        <taxon>Gunneridae</taxon>
        <taxon>Pentapetalae</taxon>
        <taxon>rosids</taxon>
        <taxon>fabids</taxon>
        <taxon>Fabales</taxon>
        <taxon>Fabaceae</taxon>
        <taxon>Papilionoideae</taxon>
        <taxon>50 kb inversion clade</taxon>
        <taxon>NPAAA clade</taxon>
        <taxon>Hologalegina</taxon>
        <taxon>IRL clade</taxon>
        <taxon>Trifolieae</taxon>
        <taxon>Trifolium</taxon>
    </lineage>
</organism>
<protein>
    <submittedName>
        <fullName evidence="1">Uncharacterized protein</fullName>
    </submittedName>
</protein>
<dbReference type="Proteomes" id="UP000265520">
    <property type="component" value="Unassembled WGS sequence"/>
</dbReference>
<dbReference type="EMBL" id="LXQA011064972">
    <property type="protein sequence ID" value="MCI83354.1"/>
    <property type="molecule type" value="Genomic_DNA"/>
</dbReference>
<reference evidence="1 2" key="1">
    <citation type="journal article" date="2018" name="Front. Plant Sci.">
        <title>Red Clover (Trifolium pratense) and Zigzag Clover (T. medium) - A Picture of Genomic Similarities and Differences.</title>
        <authorList>
            <person name="Dluhosova J."/>
            <person name="Istvanek J."/>
            <person name="Nedelnik J."/>
            <person name="Repkova J."/>
        </authorList>
    </citation>
    <scope>NUCLEOTIDE SEQUENCE [LARGE SCALE GENOMIC DNA]</scope>
    <source>
        <strain evidence="2">cv. 10/8</strain>
        <tissue evidence="1">Leaf</tissue>
    </source>
</reference>
<dbReference type="AlphaFoldDB" id="A0A392V524"/>
<keyword evidence="2" id="KW-1185">Reference proteome</keyword>
<name>A0A392V524_9FABA</name>
<sequence>FLWGDCAVAWSYACESKAIAV</sequence>